<dbReference type="GO" id="GO:0009252">
    <property type="term" value="P:peptidoglycan biosynthetic process"/>
    <property type="evidence" value="ECO:0007669"/>
    <property type="project" value="UniProtKB-UniPathway"/>
</dbReference>
<dbReference type="PANTHER" id="PTHR32282">
    <property type="entry name" value="BINDING PROTEIN TRANSPEPTIDASE, PUTATIVE-RELATED"/>
    <property type="match status" value="1"/>
</dbReference>
<keyword evidence="22" id="KW-0511">Multifunctional enzyme</keyword>
<evidence type="ECO:0000256" key="27">
    <source>
        <dbReference type="ARBA" id="ARBA00060592"/>
    </source>
</evidence>
<evidence type="ECO:0000256" key="21">
    <source>
        <dbReference type="ARBA" id="ARBA00023251"/>
    </source>
</evidence>
<dbReference type="GO" id="GO:0008658">
    <property type="term" value="F:penicillin binding"/>
    <property type="evidence" value="ECO:0007669"/>
    <property type="project" value="InterPro"/>
</dbReference>
<evidence type="ECO:0000256" key="8">
    <source>
        <dbReference type="ARBA" id="ARBA00022475"/>
    </source>
</evidence>
<dbReference type="EMBL" id="CP020370">
    <property type="protein sequence ID" value="AUB84757.1"/>
    <property type="molecule type" value="Genomic_DNA"/>
</dbReference>
<keyword evidence="21" id="KW-0046">Antibiotic resistance</keyword>
<evidence type="ECO:0000256" key="12">
    <source>
        <dbReference type="ARBA" id="ARBA00022676"/>
    </source>
</evidence>
<accession>A0A2K8UGU8</accession>
<keyword evidence="10" id="KW-0121">Carboxypeptidase</keyword>
<evidence type="ECO:0000256" key="19">
    <source>
        <dbReference type="ARBA" id="ARBA00022989"/>
    </source>
</evidence>
<feature type="domain" description="Penicillin-binding protein transpeptidase" evidence="29">
    <location>
        <begin position="420"/>
        <end position="679"/>
    </location>
</feature>
<dbReference type="OrthoDB" id="9766909at2"/>
<dbReference type="InterPro" id="IPR023346">
    <property type="entry name" value="Lysozyme-like_dom_sf"/>
</dbReference>
<dbReference type="EC" id="3.4.16.4" evidence="6"/>
<dbReference type="GO" id="GO:0008955">
    <property type="term" value="F:peptidoglycan glycosyltransferase activity"/>
    <property type="evidence" value="ECO:0007669"/>
    <property type="project" value="UniProtKB-EC"/>
</dbReference>
<evidence type="ECO:0000256" key="10">
    <source>
        <dbReference type="ARBA" id="ARBA00022645"/>
    </source>
</evidence>
<keyword evidence="14" id="KW-0812">Transmembrane</keyword>
<feature type="compositionally biased region" description="Low complexity" evidence="28">
    <location>
        <begin position="784"/>
        <end position="797"/>
    </location>
</feature>
<protein>
    <recommendedName>
        <fullName evidence="7">Penicillin-binding protein 1A</fullName>
        <ecNumber evidence="25">2.4.99.28</ecNumber>
        <ecNumber evidence="6">3.4.16.4</ecNumber>
    </recommendedName>
</protein>
<evidence type="ECO:0000256" key="28">
    <source>
        <dbReference type="SAM" id="MobiDB-lite"/>
    </source>
</evidence>
<comment type="similarity">
    <text evidence="4">In the C-terminal section; belongs to the transpeptidase family.</text>
</comment>
<keyword evidence="33" id="KW-1185">Reference proteome</keyword>
<comment type="pathway">
    <text evidence="27">Glycan biosynthesis.</text>
</comment>
<keyword evidence="16" id="KW-0133">Cell shape</keyword>
<evidence type="ECO:0000256" key="13">
    <source>
        <dbReference type="ARBA" id="ARBA00022679"/>
    </source>
</evidence>
<evidence type="ECO:0000256" key="26">
    <source>
        <dbReference type="ARBA" id="ARBA00049902"/>
    </source>
</evidence>
<dbReference type="InterPro" id="IPR001264">
    <property type="entry name" value="Glyco_trans_51"/>
</dbReference>
<keyword evidence="18" id="KW-0573">Peptidoglycan synthesis</keyword>
<evidence type="ECO:0000313" key="32">
    <source>
        <dbReference type="EMBL" id="AUB84757.1"/>
    </source>
</evidence>
<evidence type="ECO:0000256" key="9">
    <source>
        <dbReference type="ARBA" id="ARBA00022519"/>
    </source>
</evidence>
<dbReference type="KEGG" id="tsy:THSYN_12995"/>
<evidence type="ECO:0000256" key="6">
    <source>
        <dbReference type="ARBA" id="ARBA00012448"/>
    </source>
</evidence>
<dbReference type="GO" id="GO:0071555">
    <property type="term" value="P:cell wall organization"/>
    <property type="evidence" value="ECO:0007669"/>
    <property type="project" value="UniProtKB-KW"/>
</dbReference>
<gene>
    <name evidence="32" type="ORF">THSYN_12995</name>
</gene>
<evidence type="ECO:0000259" key="29">
    <source>
        <dbReference type="Pfam" id="PF00905"/>
    </source>
</evidence>
<dbReference type="Proteomes" id="UP000232638">
    <property type="component" value="Chromosome"/>
</dbReference>
<evidence type="ECO:0000256" key="14">
    <source>
        <dbReference type="ARBA" id="ARBA00022692"/>
    </source>
</evidence>
<dbReference type="Gene3D" id="1.10.3810.10">
    <property type="entry name" value="Biosynthetic peptidoglycan transglycosylase-like"/>
    <property type="match status" value="1"/>
</dbReference>
<evidence type="ECO:0000256" key="18">
    <source>
        <dbReference type="ARBA" id="ARBA00022984"/>
    </source>
</evidence>
<dbReference type="NCBIfam" id="TIGR02074">
    <property type="entry name" value="PBP_1a_fam"/>
    <property type="match status" value="1"/>
</dbReference>
<comment type="catalytic activity">
    <reaction evidence="26">
        <text>[GlcNAc-(1-&gt;4)-Mur2Ac(oyl-L-Ala-gamma-D-Glu-L-Lys-D-Ala-D-Ala)](n)-di-trans,octa-cis-undecaprenyl diphosphate + beta-D-GlcNAc-(1-&gt;4)-Mur2Ac(oyl-L-Ala-gamma-D-Glu-L-Lys-D-Ala-D-Ala)-di-trans,octa-cis-undecaprenyl diphosphate = [GlcNAc-(1-&gt;4)-Mur2Ac(oyl-L-Ala-gamma-D-Glu-L-Lys-D-Ala-D-Ala)](n+1)-di-trans,octa-cis-undecaprenyl diphosphate + di-trans,octa-cis-undecaprenyl diphosphate + H(+)</text>
        <dbReference type="Rhea" id="RHEA:23708"/>
        <dbReference type="Rhea" id="RHEA-COMP:9602"/>
        <dbReference type="Rhea" id="RHEA-COMP:9603"/>
        <dbReference type="ChEBI" id="CHEBI:15378"/>
        <dbReference type="ChEBI" id="CHEBI:58405"/>
        <dbReference type="ChEBI" id="CHEBI:60033"/>
        <dbReference type="ChEBI" id="CHEBI:78435"/>
        <dbReference type="EC" id="2.4.99.28"/>
    </reaction>
</comment>
<evidence type="ECO:0000256" key="22">
    <source>
        <dbReference type="ARBA" id="ARBA00023268"/>
    </source>
</evidence>
<comment type="catalytic activity">
    <reaction evidence="24">
        <text>Preferential cleavage: (Ac)2-L-Lys-D-Ala-|-D-Ala. Also transpeptidation of peptidyl-alanyl moieties that are N-acyl substituents of D-alanine.</text>
        <dbReference type="EC" id="3.4.16.4"/>
    </reaction>
</comment>
<evidence type="ECO:0000256" key="15">
    <source>
        <dbReference type="ARBA" id="ARBA00022801"/>
    </source>
</evidence>
<evidence type="ECO:0000256" key="16">
    <source>
        <dbReference type="ARBA" id="ARBA00022960"/>
    </source>
</evidence>
<evidence type="ECO:0000256" key="1">
    <source>
        <dbReference type="ARBA" id="ARBA00002624"/>
    </source>
</evidence>
<dbReference type="Pfam" id="PF17092">
    <property type="entry name" value="PCB_OB"/>
    <property type="match status" value="1"/>
</dbReference>
<evidence type="ECO:0000256" key="4">
    <source>
        <dbReference type="ARBA" id="ARBA00007090"/>
    </source>
</evidence>
<evidence type="ECO:0000256" key="7">
    <source>
        <dbReference type="ARBA" id="ARBA00018638"/>
    </source>
</evidence>
<dbReference type="PANTHER" id="PTHR32282:SF27">
    <property type="entry name" value="PENICILLIN-BINDING PROTEIN 1A"/>
    <property type="match status" value="1"/>
</dbReference>
<feature type="region of interest" description="Disordered" evidence="28">
    <location>
        <begin position="763"/>
        <end position="808"/>
    </location>
</feature>
<evidence type="ECO:0000256" key="23">
    <source>
        <dbReference type="ARBA" id="ARBA00023316"/>
    </source>
</evidence>
<organism evidence="32 33">
    <name type="scientific">Candidatus Thiodictyon syntrophicum</name>
    <dbReference type="NCBI Taxonomy" id="1166950"/>
    <lineage>
        <taxon>Bacteria</taxon>
        <taxon>Pseudomonadati</taxon>
        <taxon>Pseudomonadota</taxon>
        <taxon>Gammaproteobacteria</taxon>
        <taxon>Chromatiales</taxon>
        <taxon>Chromatiaceae</taxon>
        <taxon>Thiodictyon</taxon>
    </lineage>
</organism>
<sequence length="808" mass="87898">MGAPLQLLTLALLGAAAFVNLTLPELPDVKQGLSQVQLQEPLRVYSADGALMAEFGVERRQPLTYAEFPPLLIQAFLATEDSRFFEHGGIDVVGMGRAIVNYASTGIKAQGASTITMQVTRNFFLSPEKTFKRKLAEVLLSLRVEKTLTKEQILELYLNQIFFGHRAYGVAAASTLYYGKDLAQLDVAEMAMLAGVPKAPSSSNPVTNPERALERRNYILGRMLELGFIDKSRYDTALARPDDARLHGAQVDLEAGYVAEMVRREIAEYYGEQAAKQGLRVTTTIDSRLQTAAQDAVRKALRQYERRHGYRGPEARVDLAGASEVDMDAYLEGVPQVTGLEAGLVTGFADGAAQVYLGGGRRVTLGLGQVSWARAFKNAGWRGNAPRRVADVVAKGDLIRVRLDQQGKWELSPIPAVTGVLVTVAPRDGAIQAMVSGYAYTEKSQFNRAVDMRRQPGSSFKPFIYAAALNRGWTPVSIVKDVGIRIGDWQPQDSDHRELGAIPMRKALALSRNLAAINLLQSVGVDNAAHFIRRFGFDLDPKVLGPSMALGTAETSPVKMAEGYAIFANGGYHVLPYYISRIENASGDLIYQAEPPRACADCWYRTGTEKPARTAGTAAGENPAEQVIDPRIAYQMTSMLRGVVEYGTATRALRLGRKDIVGKTGTTNDIRDSWFCGFQADFVTVAWMGFDNNEKLGRGEEGGRAALSMWTDYMEDALRDKPVAKLEAPPGMVKVKVDGSRGTESKSSTAQTEEVMEEYRLMLMGPDPDPDTGPAVAVKKKPAAAKPAAASPKGTPARAAPKSVDDLF</sequence>
<dbReference type="AlphaFoldDB" id="A0A2K8UGU8"/>
<dbReference type="GO" id="GO:0008360">
    <property type="term" value="P:regulation of cell shape"/>
    <property type="evidence" value="ECO:0007669"/>
    <property type="project" value="UniProtKB-KW"/>
</dbReference>
<keyword evidence="20" id="KW-0472">Membrane</keyword>
<evidence type="ECO:0000259" key="30">
    <source>
        <dbReference type="Pfam" id="PF00912"/>
    </source>
</evidence>
<dbReference type="InterPro" id="IPR036950">
    <property type="entry name" value="PBP_transglycosylase"/>
</dbReference>
<feature type="domain" description="Glycosyl transferase family 51" evidence="30">
    <location>
        <begin position="49"/>
        <end position="223"/>
    </location>
</feature>
<evidence type="ECO:0000256" key="11">
    <source>
        <dbReference type="ARBA" id="ARBA00022670"/>
    </source>
</evidence>
<keyword evidence="19" id="KW-1133">Transmembrane helix</keyword>
<dbReference type="Pfam" id="PF00905">
    <property type="entry name" value="Transpeptidase"/>
    <property type="match status" value="1"/>
</dbReference>
<evidence type="ECO:0000256" key="5">
    <source>
        <dbReference type="ARBA" id="ARBA00007739"/>
    </source>
</evidence>
<dbReference type="InterPro" id="IPR050396">
    <property type="entry name" value="Glycosyltr_51/Transpeptidase"/>
</dbReference>
<keyword evidence="8" id="KW-1003">Cell membrane</keyword>
<feature type="domain" description="Penicillin-binding protein OB-like" evidence="31">
    <location>
        <begin position="310"/>
        <end position="417"/>
    </location>
</feature>
<evidence type="ECO:0000256" key="20">
    <source>
        <dbReference type="ARBA" id="ARBA00023136"/>
    </source>
</evidence>
<comment type="function">
    <text evidence="1">Cell wall formation. Synthesis of cross-linked peptidoglycan from the lipid intermediates. The enzyme has a penicillin-insensitive transglycosylase N-terminal domain (formation of linear glycan strands) and a penicillin-sensitive transpeptidase C-terminal domain (cross-linking of the peptide subunits).</text>
</comment>
<keyword evidence="9" id="KW-0997">Cell inner membrane</keyword>
<evidence type="ECO:0000256" key="25">
    <source>
        <dbReference type="ARBA" id="ARBA00044770"/>
    </source>
</evidence>
<comment type="similarity">
    <text evidence="5">In the N-terminal section; belongs to the glycosyltransferase 51 family.</text>
</comment>
<evidence type="ECO:0000256" key="2">
    <source>
        <dbReference type="ARBA" id="ARBA00004249"/>
    </source>
</evidence>
<dbReference type="GO" id="GO:0046677">
    <property type="term" value="P:response to antibiotic"/>
    <property type="evidence" value="ECO:0007669"/>
    <property type="project" value="UniProtKB-KW"/>
</dbReference>
<dbReference type="Pfam" id="PF00912">
    <property type="entry name" value="Transgly"/>
    <property type="match status" value="1"/>
</dbReference>
<evidence type="ECO:0000259" key="31">
    <source>
        <dbReference type="Pfam" id="PF17092"/>
    </source>
</evidence>
<proteinExistence type="inferred from homology"/>
<comment type="subcellular location">
    <subcellularLocation>
        <location evidence="2">Cell inner membrane</location>
        <topology evidence="2">Single-pass type II membrane protein</topology>
    </subcellularLocation>
</comment>
<evidence type="ECO:0000256" key="24">
    <source>
        <dbReference type="ARBA" id="ARBA00034000"/>
    </source>
</evidence>
<dbReference type="GO" id="GO:0009002">
    <property type="term" value="F:serine-type D-Ala-D-Ala carboxypeptidase activity"/>
    <property type="evidence" value="ECO:0007669"/>
    <property type="project" value="UniProtKB-EC"/>
</dbReference>
<comment type="pathway">
    <text evidence="3">Cell wall biogenesis; peptidoglycan biosynthesis.</text>
</comment>
<dbReference type="FunFam" id="1.10.3810.10:FF:000003">
    <property type="entry name" value="Penicillin-binding protein 1a"/>
    <property type="match status" value="1"/>
</dbReference>
<dbReference type="UniPathway" id="UPA00219"/>
<evidence type="ECO:0000256" key="3">
    <source>
        <dbReference type="ARBA" id="ARBA00004752"/>
    </source>
</evidence>
<dbReference type="SUPFAM" id="SSF56601">
    <property type="entry name" value="beta-lactamase/transpeptidase-like"/>
    <property type="match status" value="1"/>
</dbReference>
<dbReference type="GO" id="GO:0006508">
    <property type="term" value="P:proteolysis"/>
    <property type="evidence" value="ECO:0007669"/>
    <property type="project" value="UniProtKB-KW"/>
</dbReference>
<dbReference type="Gene3D" id="3.40.710.10">
    <property type="entry name" value="DD-peptidase/beta-lactamase superfamily"/>
    <property type="match status" value="2"/>
</dbReference>
<dbReference type="EC" id="2.4.99.28" evidence="25"/>
<keyword evidence="17" id="KW-0735">Signal-anchor</keyword>
<dbReference type="InterPro" id="IPR001460">
    <property type="entry name" value="PCN-bd_Tpept"/>
</dbReference>
<keyword evidence="11" id="KW-0645">Protease</keyword>
<dbReference type="InterPro" id="IPR012338">
    <property type="entry name" value="Beta-lactam/transpept-like"/>
</dbReference>
<keyword evidence="12" id="KW-0328">Glycosyltransferase</keyword>
<keyword evidence="13" id="KW-0808">Transferase</keyword>
<dbReference type="SUPFAM" id="SSF53955">
    <property type="entry name" value="Lysozyme-like"/>
    <property type="match status" value="1"/>
</dbReference>
<keyword evidence="15" id="KW-0378">Hydrolase</keyword>
<dbReference type="GO" id="GO:0005886">
    <property type="term" value="C:plasma membrane"/>
    <property type="evidence" value="ECO:0007669"/>
    <property type="project" value="UniProtKB-SubCell"/>
</dbReference>
<evidence type="ECO:0000256" key="17">
    <source>
        <dbReference type="ARBA" id="ARBA00022968"/>
    </source>
</evidence>
<dbReference type="InterPro" id="IPR031376">
    <property type="entry name" value="PCB_OB"/>
</dbReference>
<dbReference type="GO" id="GO:0030288">
    <property type="term" value="C:outer membrane-bounded periplasmic space"/>
    <property type="evidence" value="ECO:0007669"/>
    <property type="project" value="TreeGrafter"/>
</dbReference>
<name>A0A2K8UGU8_9GAMM</name>
<keyword evidence="23" id="KW-0961">Cell wall biogenesis/degradation</keyword>
<reference evidence="32 33" key="1">
    <citation type="submission" date="2017-03" db="EMBL/GenBank/DDBJ databases">
        <title>Complete genome sequence of Candidatus 'Thiodictyon syntrophicum' sp. nov. strain Cad16T, a photolithoautotroph purple sulfur bacterium isolated from an alpine meromictic lake.</title>
        <authorList>
            <person name="Luedin S.M."/>
            <person name="Pothier J.F."/>
            <person name="Danza F."/>
            <person name="Storelli N."/>
            <person name="Wittwer M."/>
            <person name="Tonolla M."/>
        </authorList>
    </citation>
    <scope>NUCLEOTIDE SEQUENCE [LARGE SCALE GENOMIC DNA]</scope>
    <source>
        <strain evidence="32 33">Cad16T</strain>
    </source>
</reference>
<evidence type="ECO:0000313" key="33">
    <source>
        <dbReference type="Proteomes" id="UP000232638"/>
    </source>
</evidence>